<protein>
    <recommendedName>
        <fullName evidence="3">DUF3224 domain-containing protein</fullName>
    </recommendedName>
</protein>
<organism evidence="1 2">
    <name type="scientific">Pseudoalteromonas aliena</name>
    <dbReference type="NCBI Taxonomy" id="247523"/>
    <lineage>
        <taxon>Bacteria</taxon>
        <taxon>Pseudomonadati</taxon>
        <taxon>Pseudomonadota</taxon>
        <taxon>Gammaproteobacteria</taxon>
        <taxon>Alteromonadales</taxon>
        <taxon>Pseudoalteromonadaceae</taxon>
        <taxon>Pseudoalteromonas</taxon>
    </lineage>
</organism>
<dbReference type="Gene3D" id="2.40.350.10">
    <property type="entry name" value="SO1590-like"/>
    <property type="match status" value="1"/>
</dbReference>
<dbReference type="Pfam" id="PF11528">
    <property type="entry name" value="DUF3224"/>
    <property type="match status" value="1"/>
</dbReference>
<sequence length="135" mass="14430">MTTNIINGEFTVALAPIEGYAKGQQGINLGRMSIDKIFKGSLNATSQGEMLSAMTPTQGSAGYVAIEQVVGDLEGKQGSFVLQHFGTMNKGQDSLILNVIPDSGTDELEGLSGSMKISIDQGIHYYDFEYTVDSK</sequence>
<dbReference type="KEGG" id="paln:B0W48_07020"/>
<gene>
    <name evidence="1" type="ORF">B0W48_07020</name>
</gene>
<dbReference type="AlphaFoldDB" id="A0A1Q2GWT9"/>
<evidence type="ECO:0000313" key="1">
    <source>
        <dbReference type="EMBL" id="AQP99573.1"/>
    </source>
</evidence>
<evidence type="ECO:0000313" key="2">
    <source>
        <dbReference type="Proteomes" id="UP000188243"/>
    </source>
</evidence>
<dbReference type="EMBL" id="CP019628">
    <property type="protein sequence ID" value="AQP99573.1"/>
    <property type="molecule type" value="Genomic_DNA"/>
</dbReference>
<proteinExistence type="predicted"/>
<dbReference type="Proteomes" id="UP000188243">
    <property type="component" value="Chromosome"/>
</dbReference>
<dbReference type="RefSeq" id="WP_077536334.1">
    <property type="nucleotide sequence ID" value="NZ_CP019628.1"/>
</dbReference>
<dbReference type="STRING" id="247523.B0W48_07020"/>
<evidence type="ECO:0008006" key="3">
    <source>
        <dbReference type="Google" id="ProtNLM"/>
    </source>
</evidence>
<dbReference type="InterPro" id="IPR023159">
    <property type="entry name" value="SO1590-like_sf"/>
</dbReference>
<name>A0A1Q2GWT9_9GAMM</name>
<accession>A0A1Q2GWT9</accession>
<dbReference type="InterPro" id="IPR021607">
    <property type="entry name" value="DUF3224"/>
</dbReference>
<reference evidence="1 2" key="1">
    <citation type="submission" date="2017-02" db="EMBL/GenBank/DDBJ databases">
        <title>Complete genome sequence of the cold-active Pseudoalteromonas aliena strain EH1 isolated from Arctic seawater.</title>
        <authorList>
            <person name="Kim E."/>
            <person name="Heo E."/>
            <person name="Kim H."/>
            <person name="Kim D."/>
        </authorList>
    </citation>
    <scope>NUCLEOTIDE SEQUENCE [LARGE SCALE GENOMIC DNA]</scope>
    <source>
        <strain evidence="1 2">EH1</strain>
    </source>
</reference>
<dbReference type="SUPFAM" id="SSF159238">
    <property type="entry name" value="SO1590-like"/>
    <property type="match status" value="1"/>
</dbReference>